<evidence type="ECO:0000256" key="1">
    <source>
        <dbReference type="ARBA" id="ARBA00022603"/>
    </source>
</evidence>
<keyword evidence="1" id="KW-0489">Methyltransferase</keyword>
<dbReference type="Gene3D" id="3.40.50.150">
    <property type="entry name" value="Vaccinia Virus protein VP39"/>
    <property type="match status" value="1"/>
</dbReference>
<dbReference type="EMBL" id="MHLZ01000008">
    <property type="protein sequence ID" value="OGZ20215.1"/>
    <property type="molecule type" value="Genomic_DNA"/>
</dbReference>
<name>A0A1G2E392_9BACT</name>
<dbReference type="PANTHER" id="PTHR13069:SF21">
    <property type="entry name" value="ALKYLATED DNA REPAIR PROTEIN ALKB HOMOLOG 8"/>
    <property type="match status" value="1"/>
</dbReference>
<dbReference type="PANTHER" id="PTHR13069">
    <property type="entry name" value="ALKYLATED DNA REPAIR PROTEIN ALKB HOMOLOG 8"/>
    <property type="match status" value="1"/>
</dbReference>
<dbReference type="CDD" id="cd02440">
    <property type="entry name" value="AdoMet_MTases"/>
    <property type="match status" value="1"/>
</dbReference>
<dbReference type="InterPro" id="IPR029063">
    <property type="entry name" value="SAM-dependent_MTases_sf"/>
</dbReference>
<dbReference type="Proteomes" id="UP000177360">
    <property type="component" value="Unassembled WGS sequence"/>
</dbReference>
<keyword evidence="2" id="KW-0808">Transferase</keyword>
<proteinExistence type="predicted"/>
<dbReference type="AlphaFoldDB" id="A0A1G2E392"/>
<dbReference type="GO" id="GO:0008175">
    <property type="term" value="F:tRNA methyltransferase activity"/>
    <property type="evidence" value="ECO:0007669"/>
    <property type="project" value="UniProtKB-ARBA"/>
</dbReference>
<dbReference type="InterPro" id="IPR051422">
    <property type="entry name" value="AlkB_tRNA_MeTrf/Diox"/>
</dbReference>
<sequence>MHPLSDFITGEGLAIPFPDKHFNKIYAIASLHHISSKELRLKFLSEAKRALKPGGLLIVAVWKFYEKKEIFFLLKYTLLELLGMSKLNFYDIFEPRANKTERYYHWFSKKELENLVEQAGFKIIKFGIARNEKAKRRNIFLVAEKSL</sequence>
<evidence type="ECO:0000313" key="5">
    <source>
        <dbReference type="Proteomes" id="UP000177360"/>
    </source>
</evidence>
<evidence type="ECO:0000256" key="2">
    <source>
        <dbReference type="ARBA" id="ARBA00022679"/>
    </source>
</evidence>
<dbReference type="Pfam" id="PF08241">
    <property type="entry name" value="Methyltransf_11"/>
    <property type="match status" value="1"/>
</dbReference>
<dbReference type="GO" id="GO:0006400">
    <property type="term" value="P:tRNA modification"/>
    <property type="evidence" value="ECO:0007669"/>
    <property type="project" value="UniProtKB-ARBA"/>
</dbReference>
<organism evidence="4 5">
    <name type="scientific">Candidatus Nealsonbacteria bacterium RIFCSPHIGHO2_01_FULL_38_55</name>
    <dbReference type="NCBI Taxonomy" id="1801664"/>
    <lineage>
        <taxon>Bacteria</taxon>
        <taxon>Candidatus Nealsoniibacteriota</taxon>
    </lineage>
</organism>
<dbReference type="GO" id="GO:0032259">
    <property type="term" value="P:methylation"/>
    <property type="evidence" value="ECO:0007669"/>
    <property type="project" value="UniProtKB-KW"/>
</dbReference>
<protein>
    <recommendedName>
        <fullName evidence="3">Methyltransferase type 11 domain-containing protein</fullName>
    </recommendedName>
</protein>
<evidence type="ECO:0000313" key="4">
    <source>
        <dbReference type="EMBL" id="OGZ20215.1"/>
    </source>
</evidence>
<dbReference type="GO" id="GO:0008757">
    <property type="term" value="F:S-adenosylmethionine-dependent methyltransferase activity"/>
    <property type="evidence" value="ECO:0007669"/>
    <property type="project" value="InterPro"/>
</dbReference>
<comment type="caution">
    <text evidence="4">The sequence shown here is derived from an EMBL/GenBank/DDBJ whole genome shotgun (WGS) entry which is preliminary data.</text>
</comment>
<dbReference type="SUPFAM" id="SSF53335">
    <property type="entry name" value="S-adenosyl-L-methionine-dependent methyltransferases"/>
    <property type="match status" value="1"/>
</dbReference>
<reference evidence="4 5" key="1">
    <citation type="journal article" date="2016" name="Nat. Commun.">
        <title>Thousands of microbial genomes shed light on interconnected biogeochemical processes in an aquifer system.</title>
        <authorList>
            <person name="Anantharaman K."/>
            <person name="Brown C.T."/>
            <person name="Hug L.A."/>
            <person name="Sharon I."/>
            <person name="Castelle C.J."/>
            <person name="Probst A.J."/>
            <person name="Thomas B.C."/>
            <person name="Singh A."/>
            <person name="Wilkins M.J."/>
            <person name="Karaoz U."/>
            <person name="Brodie E.L."/>
            <person name="Williams K.H."/>
            <person name="Hubbard S.S."/>
            <person name="Banfield J.F."/>
        </authorList>
    </citation>
    <scope>NUCLEOTIDE SEQUENCE [LARGE SCALE GENOMIC DNA]</scope>
</reference>
<gene>
    <name evidence="4" type="ORF">A2626_00350</name>
</gene>
<accession>A0A1G2E392</accession>
<dbReference type="InterPro" id="IPR013216">
    <property type="entry name" value="Methyltransf_11"/>
</dbReference>
<feature type="domain" description="Methyltransferase type 11" evidence="3">
    <location>
        <begin position="6"/>
        <end position="59"/>
    </location>
</feature>
<evidence type="ECO:0000259" key="3">
    <source>
        <dbReference type="Pfam" id="PF08241"/>
    </source>
</evidence>